<gene>
    <name evidence="1" type="ordered locus">Metme_0442</name>
</gene>
<evidence type="ECO:0000313" key="1">
    <source>
        <dbReference type="EMBL" id="AEF98886.1"/>
    </source>
</evidence>
<reference evidence="1 2" key="1">
    <citation type="journal article" date="2011" name="J. Bacteriol.">
        <title>Complete Genome Sequence of the Aerobic Marine Methanotroph Methylomonas methanica MC09.</title>
        <authorList>
            <person name="Boden R."/>
            <person name="Cunliffe M."/>
            <person name="Scanlan J."/>
            <person name="Moussard H."/>
            <person name="Kits K.D."/>
            <person name="Klotz M.G."/>
            <person name="Jetten M.S."/>
            <person name="Vuilleumier S."/>
            <person name="Han J."/>
            <person name="Peters L."/>
            <person name="Mikhailova N."/>
            <person name="Teshima H."/>
            <person name="Tapia R."/>
            <person name="Kyrpides N."/>
            <person name="Ivanova N."/>
            <person name="Pagani I."/>
            <person name="Cheng J.F."/>
            <person name="Goodwin L."/>
            <person name="Han C."/>
            <person name="Hauser L."/>
            <person name="Land M.L."/>
            <person name="Lapidus A."/>
            <person name="Lucas S."/>
            <person name="Pitluck S."/>
            <person name="Woyke T."/>
            <person name="Stein L."/>
            <person name="Murrell J.C."/>
        </authorList>
    </citation>
    <scope>NUCLEOTIDE SEQUENCE [LARGE SCALE GENOMIC DNA]</scope>
    <source>
        <strain evidence="1 2">MC09</strain>
    </source>
</reference>
<dbReference type="Proteomes" id="UP000008888">
    <property type="component" value="Chromosome"/>
</dbReference>
<name>G0A274_METMM</name>
<reference evidence="2" key="3">
    <citation type="submission" date="2011-05" db="EMBL/GenBank/DDBJ databases">
        <title>Complete sequence of Methylomonas methanica MC09.</title>
        <authorList>
            <consortium name="US DOE Joint Genome Institute"/>
            <person name="Lucas S."/>
            <person name="Han J."/>
            <person name="Lapidus A."/>
            <person name="Cheng J.-F."/>
            <person name="Goodwin L."/>
            <person name="Pitluck S."/>
            <person name="Peters L."/>
            <person name="Mikhailova N."/>
            <person name="Teshima H."/>
            <person name="Han C."/>
            <person name="Tapia R."/>
            <person name="Land M."/>
            <person name="Hauser L."/>
            <person name="Kyrpides N."/>
            <person name="Ivanova N."/>
            <person name="Pagani I."/>
            <person name="Stein L."/>
            <person name="Woyke T."/>
        </authorList>
    </citation>
    <scope>NUCLEOTIDE SEQUENCE [LARGE SCALE GENOMIC DNA]</scope>
    <source>
        <strain evidence="2">MC09</strain>
    </source>
</reference>
<evidence type="ECO:0008006" key="3">
    <source>
        <dbReference type="Google" id="ProtNLM"/>
    </source>
</evidence>
<organism evidence="1 2">
    <name type="scientific">Methylomonas methanica (strain DSM 25384 / MC09)</name>
    <dbReference type="NCBI Taxonomy" id="857087"/>
    <lineage>
        <taxon>Bacteria</taxon>
        <taxon>Pseudomonadati</taxon>
        <taxon>Pseudomonadota</taxon>
        <taxon>Gammaproteobacteria</taxon>
        <taxon>Methylococcales</taxon>
        <taxon>Methylococcaceae</taxon>
        <taxon>Methylomonas</taxon>
    </lineage>
</organism>
<evidence type="ECO:0000313" key="2">
    <source>
        <dbReference type="Proteomes" id="UP000008888"/>
    </source>
</evidence>
<sequence length="225" mass="25606">MVWILISLFFCWLALREVKGAMVGRRGYGQAQPVYKPYLLVCLIFAGLFAWRPLHFWLLERQLSAIATQLADSRPAHFHCNTVLDAVFDNDPFAAGHASPETGEIVFQHPWCATLTDYLDHPETASRQELHSLNMLTHESMHVRGEMNEARTECQAVQRNYRTAKLLGVPDPVARKNAVEIYQVNYRQLSTAPDRVAAYFSAQCAPGKELDEQLSDSTWLWLEGQ</sequence>
<keyword evidence="2" id="KW-1185">Reference proteome</keyword>
<dbReference type="EMBL" id="CP002738">
    <property type="protein sequence ID" value="AEF98886.1"/>
    <property type="molecule type" value="Genomic_DNA"/>
</dbReference>
<dbReference type="HOGENOM" id="CLU_1228740_0_0_6"/>
<protein>
    <recommendedName>
        <fullName evidence="3">DUF922 domain-containing protein</fullName>
    </recommendedName>
</protein>
<dbReference type="KEGG" id="mmt:Metme_0442"/>
<dbReference type="OrthoDB" id="5642467at2"/>
<dbReference type="STRING" id="857087.Metme_0442"/>
<reference key="2">
    <citation type="submission" date="2011-05" db="EMBL/GenBank/DDBJ databases">
        <title>Complete genome sequence of the aerobic marine methanotroph Methylomonas methanica MC09.</title>
        <authorList>
            <person name="Boden R."/>
            <person name="Cunliffe M."/>
            <person name="Scanlan J."/>
            <person name="Moussard H."/>
            <person name="Kits K.D."/>
            <person name="Klotz M."/>
            <person name="Jetten M."/>
            <person name="Vuilleumier S."/>
            <person name="Han J."/>
            <person name="Peters L."/>
            <person name="Mikhailova N."/>
            <person name="Teshima H."/>
            <person name="Tapia R."/>
            <person name="Kyrpides N."/>
            <person name="Ivanova N."/>
            <person name="Pagani I."/>
            <person name="Cheng J.-F."/>
            <person name="Goodwin L."/>
            <person name="Han C."/>
            <person name="Hauser L."/>
            <person name="Land M."/>
            <person name="Lapidus A."/>
            <person name="Lucas S."/>
            <person name="Pitluck S."/>
            <person name="Woyke T."/>
            <person name="Stein L.Y."/>
            <person name="Murrell C."/>
        </authorList>
    </citation>
    <scope>NUCLEOTIDE SEQUENCE</scope>
    <source>
        <strain>MC09</strain>
    </source>
</reference>
<dbReference type="RefSeq" id="WP_013817158.1">
    <property type="nucleotide sequence ID" value="NC_015572.1"/>
</dbReference>
<dbReference type="AlphaFoldDB" id="G0A274"/>
<proteinExistence type="predicted"/>
<accession>G0A274</accession>